<dbReference type="PANTHER" id="PTHR45626">
    <property type="entry name" value="TRANSCRIPTION TERMINATION FACTOR 2-RELATED"/>
    <property type="match status" value="1"/>
</dbReference>
<dbReference type="Proteomes" id="UP000286097">
    <property type="component" value="Unassembled WGS sequence"/>
</dbReference>
<dbReference type="GO" id="GO:0008094">
    <property type="term" value="F:ATP-dependent activity, acting on DNA"/>
    <property type="evidence" value="ECO:0007669"/>
    <property type="project" value="TreeGrafter"/>
</dbReference>
<feature type="compositionally biased region" description="Basic and acidic residues" evidence="4">
    <location>
        <begin position="180"/>
        <end position="195"/>
    </location>
</feature>
<comment type="caution">
    <text evidence="6">The sequence shown here is derived from an EMBL/GenBank/DDBJ whole genome shotgun (WGS) entry which is preliminary data.</text>
</comment>
<evidence type="ECO:0000256" key="2">
    <source>
        <dbReference type="ARBA" id="ARBA00022801"/>
    </source>
</evidence>
<evidence type="ECO:0000256" key="4">
    <source>
        <dbReference type="SAM" id="MobiDB-lite"/>
    </source>
</evidence>
<evidence type="ECO:0000256" key="3">
    <source>
        <dbReference type="ARBA" id="ARBA00022840"/>
    </source>
</evidence>
<feature type="compositionally biased region" description="Low complexity" evidence="4">
    <location>
        <begin position="461"/>
        <end position="491"/>
    </location>
</feature>
<dbReference type="EMBL" id="QKXF01000221">
    <property type="protein sequence ID" value="RQM14082.1"/>
    <property type="molecule type" value="Genomic_DNA"/>
</dbReference>
<evidence type="ECO:0000256" key="1">
    <source>
        <dbReference type="ARBA" id="ARBA00022741"/>
    </source>
</evidence>
<protein>
    <recommendedName>
        <fullName evidence="5">Helicase ATP-binding domain-containing protein</fullName>
    </recommendedName>
</protein>
<dbReference type="VEuPathDB" id="FungiDB:DD237_000258"/>
<dbReference type="InterPro" id="IPR014001">
    <property type="entry name" value="Helicase_ATP-bd"/>
</dbReference>
<dbReference type="GO" id="GO:0006281">
    <property type="term" value="P:DNA repair"/>
    <property type="evidence" value="ECO:0007669"/>
    <property type="project" value="TreeGrafter"/>
</dbReference>
<dbReference type="PROSITE" id="PS51192">
    <property type="entry name" value="HELICASE_ATP_BIND_1"/>
    <property type="match status" value="1"/>
</dbReference>
<feature type="region of interest" description="Disordered" evidence="4">
    <location>
        <begin position="729"/>
        <end position="761"/>
    </location>
</feature>
<keyword evidence="3" id="KW-0067">ATP-binding</keyword>
<name>A0A425CAN3_9STRA</name>
<feature type="region of interest" description="Disordered" evidence="4">
    <location>
        <begin position="409"/>
        <end position="527"/>
    </location>
</feature>
<gene>
    <name evidence="6" type="ORF">DD237_000258</name>
</gene>
<evidence type="ECO:0000313" key="7">
    <source>
        <dbReference type="Proteomes" id="UP000286097"/>
    </source>
</evidence>
<keyword evidence="2" id="KW-0378">Hydrolase</keyword>
<dbReference type="AlphaFoldDB" id="A0A425CAN3"/>
<reference evidence="6 7" key="1">
    <citation type="submission" date="2018-06" db="EMBL/GenBank/DDBJ databases">
        <title>Comparative genomics of downy mildews reveals potential adaptations to biotrophy.</title>
        <authorList>
            <person name="Fletcher K."/>
            <person name="Klosterman S.J."/>
            <person name="Derevnina L."/>
            <person name="Martin F."/>
            <person name="Koike S."/>
            <person name="Reyes Chin-Wo S."/>
            <person name="Mou B."/>
            <person name="Michelmore R."/>
        </authorList>
    </citation>
    <scope>NUCLEOTIDE SEQUENCE [LARGE SCALE GENOMIC DNA]</scope>
    <source>
        <strain evidence="6 7">R13</strain>
    </source>
</reference>
<dbReference type="Gene3D" id="3.40.50.10810">
    <property type="entry name" value="Tandem AAA-ATPase domain"/>
    <property type="match status" value="1"/>
</dbReference>
<feature type="compositionally biased region" description="Polar residues" evidence="4">
    <location>
        <begin position="443"/>
        <end position="460"/>
    </location>
</feature>
<feature type="compositionally biased region" description="Polar residues" evidence="4">
    <location>
        <begin position="410"/>
        <end position="423"/>
    </location>
</feature>
<feature type="region of interest" description="Disordered" evidence="4">
    <location>
        <begin position="253"/>
        <end position="286"/>
    </location>
</feature>
<dbReference type="InterPro" id="IPR038718">
    <property type="entry name" value="SNF2-like_sf"/>
</dbReference>
<accession>A0A425CAN3</accession>
<feature type="domain" description="Helicase ATP-binding" evidence="5">
    <location>
        <begin position="609"/>
        <end position="828"/>
    </location>
</feature>
<feature type="compositionally biased region" description="Low complexity" evidence="4">
    <location>
        <begin position="424"/>
        <end position="436"/>
    </location>
</feature>
<dbReference type="InterPro" id="IPR027417">
    <property type="entry name" value="P-loop_NTPase"/>
</dbReference>
<keyword evidence="1" id="KW-0547">Nucleotide-binding</keyword>
<feature type="compositionally biased region" description="Polar residues" evidence="4">
    <location>
        <begin position="162"/>
        <end position="171"/>
    </location>
</feature>
<dbReference type="CDD" id="cd18008">
    <property type="entry name" value="DEXDc_SHPRH-like"/>
    <property type="match status" value="1"/>
</dbReference>
<dbReference type="SUPFAM" id="SSF52540">
    <property type="entry name" value="P-loop containing nucleoside triphosphate hydrolases"/>
    <property type="match status" value="1"/>
</dbReference>
<dbReference type="GO" id="GO:0005524">
    <property type="term" value="F:ATP binding"/>
    <property type="evidence" value="ECO:0007669"/>
    <property type="project" value="UniProtKB-KW"/>
</dbReference>
<evidence type="ECO:0000313" key="6">
    <source>
        <dbReference type="EMBL" id="RQM14082.1"/>
    </source>
</evidence>
<dbReference type="Pfam" id="PF00176">
    <property type="entry name" value="SNF2-rel_dom"/>
    <property type="match status" value="1"/>
</dbReference>
<sequence length="869" mass="97232">MRRWQREYERDWRDYTRQVIKDCYGKYAIQCFSSITEADEHQLRKVLQAEGIAHVPPNHRRWHAPIPSSQSFVAASDAQDSVISDESYVYSTPPPPDSQSMFPAFNLQDLGSPSTSGRRVSASQRLKLRTTDMSPILDSRRTSIEYTGTISPPLGAAKSPWTLGQRSPKLTQKTRRTPRRSLDSSFRGDNDKKQVDEEEMEDTQMIDMSEVYEEEKKAAVMHDDCGKNAEQEQDIDRVEVAVDEQDTAECSMVEHQDEAEDMNVSKELDFRSDTEDKEEDKEEMKEQIDGDVLVEQEQVNADTPFSIAICGKSVHGSLPTKTEKPVWASEHDFEFLERENERDSVNQQLSTEEQDVEIHELAQPGLESFPCFPGSIRTTEEPTVEGVTCLAKHQEIPAESTEMSIVAATKRNSVSRQQYSVSTRRSTMSSPALSSSSKRKSDTCPTASSERQTSDRTPANSSATRRTSALPTASSSARRTTFTPPTAPLARKALHASPASPPTAQIYPTAPASSRSALSKKRGNRGALFRTKLPLQMEYRFASDERRRRRRRKSLAAKPSVFPYVVPELLVELQPYQKQALDWMLEREKKPRDPIAMDQQCRDEATAVDAIIAKICGGVLADEMDLGTTVCCLALICESLRQARASDAQARSGTGCTVPRLTPPTLIVAPLSVLSQWKQAIQAKTNLSVVTYQGVKRKNFRSATQFMGADIVLSTYDTLRLLECKVQNKDSDHDGDKENGDGTGADDGWHQAPRLTPRSKKSVVTSKLHQVQWFRVILDESHLIANATCGRARAVCTLSSKRRWCVTGPSIQNRTVDLAALLQFVGLGDRAHTLSKRELVLMLRVVMHRLKSTVETRARAPILELPEKN</sequence>
<feature type="compositionally biased region" description="Basic and acidic residues" evidence="4">
    <location>
        <begin position="729"/>
        <end position="740"/>
    </location>
</feature>
<feature type="region of interest" description="Disordered" evidence="4">
    <location>
        <begin position="147"/>
        <end position="202"/>
    </location>
</feature>
<dbReference type="GO" id="GO:0005634">
    <property type="term" value="C:nucleus"/>
    <property type="evidence" value="ECO:0007669"/>
    <property type="project" value="TreeGrafter"/>
</dbReference>
<proteinExistence type="predicted"/>
<dbReference type="InterPro" id="IPR050628">
    <property type="entry name" value="SNF2_RAD54_helicase_TF"/>
</dbReference>
<dbReference type="SMART" id="SM00487">
    <property type="entry name" value="DEXDc"/>
    <property type="match status" value="1"/>
</dbReference>
<dbReference type="GO" id="GO:0016787">
    <property type="term" value="F:hydrolase activity"/>
    <property type="evidence" value="ECO:0007669"/>
    <property type="project" value="UniProtKB-KW"/>
</dbReference>
<evidence type="ECO:0000259" key="5">
    <source>
        <dbReference type="PROSITE" id="PS51192"/>
    </source>
</evidence>
<dbReference type="InterPro" id="IPR000330">
    <property type="entry name" value="SNF2_N"/>
</dbReference>
<organism evidence="6 7">
    <name type="scientific">Peronospora effusa</name>
    <dbReference type="NCBI Taxonomy" id="542832"/>
    <lineage>
        <taxon>Eukaryota</taxon>
        <taxon>Sar</taxon>
        <taxon>Stramenopiles</taxon>
        <taxon>Oomycota</taxon>
        <taxon>Peronosporomycetes</taxon>
        <taxon>Peronosporales</taxon>
        <taxon>Peronosporaceae</taxon>
        <taxon>Peronospora</taxon>
    </lineage>
</organism>
<feature type="compositionally biased region" description="Basic and acidic residues" evidence="4">
    <location>
        <begin position="263"/>
        <end position="274"/>
    </location>
</feature>